<dbReference type="InterPro" id="IPR003137">
    <property type="entry name" value="PA_domain"/>
</dbReference>
<evidence type="ECO:0000313" key="14">
    <source>
        <dbReference type="Proteomes" id="UP000199034"/>
    </source>
</evidence>
<dbReference type="Gene3D" id="3.30.70.80">
    <property type="entry name" value="Peptidase S8 propeptide/proteinase inhibitor I9"/>
    <property type="match status" value="1"/>
</dbReference>
<feature type="chain" id="PRO_5039190922" evidence="8">
    <location>
        <begin position="26"/>
        <end position="708"/>
    </location>
</feature>
<evidence type="ECO:0000256" key="4">
    <source>
        <dbReference type="ARBA" id="ARBA00022801"/>
    </source>
</evidence>
<dbReference type="InterPro" id="IPR023827">
    <property type="entry name" value="Peptidase_S8_Asp-AS"/>
</dbReference>
<dbReference type="Pfam" id="PF05922">
    <property type="entry name" value="Inhibitor_I9"/>
    <property type="match status" value="1"/>
</dbReference>
<accession>A0A1G6I803</accession>
<evidence type="ECO:0000259" key="10">
    <source>
        <dbReference type="Pfam" id="PF02225"/>
    </source>
</evidence>
<dbReference type="Gene3D" id="2.60.40.2310">
    <property type="match status" value="1"/>
</dbReference>
<dbReference type="InterPro" id="IPR037045">
    <property type="entry name" value="S8pro/Inhibitor_I9_sf"/>
</dbReference>
<feature type="signal peptide" evidence="8">
    <location>
        <begin position="1"/>
        <end position="25"/>
    </location>
</feature>
<keyword evidence="3 8" id="KW-0732">Signal</keyword>
<evidence type="ECO:0000256" key="8">
    <source>
        <dbReference type="SAM" id="SignalP"/>
    </source>
</evidence>
<evidence type="ECO:0000259" key="9">
    <source>
        <dbReference type="Pfam" id="PF00082"/>
    </source>
</evidence>
<evidence type="ECO:0000259" key="12">
    <source>
        <dbReference type="Pfam" id="PF17766"/>
    </source>
</evidence>
<feature type="domain" description="Subtilisin-like protease fibronectin type-III" evidence="12">
    <location>
        <begin position="616"/>
        <end position="704"/>
    </location>
</feature>
<dbReference type="InterPro" id="IPR045051">
    <property type="entry name" value="SBT"/>
</dbReference>
<keyword evidence="5 7" id="KW-0720">Serine protease</keyword>
<dbReference type="RefSeq" id="WP_090849659.1">
    <property type="nucleotide sequence ID" value="NZ_FMZM01000001.1"/>
</dbReference>
<organism evidence="13 14">
    <name type="scientific">Nocardioides lianchengensis</name>
    <dbReference type="NCBI Taxonomy" id="1045774"/>
    <lineage>
        <taxon>Bacteria</taxon>
        <taxon>Bacillati</taxon>
        <taxon>Actinomycetota</taxon>
        <taxon>Actinomycetes</taxon>
        <taxon>Propionibacteriales</taxon>
        <taxon>Nocardioidaceae</taxon>
        <taxon>Nocardioides</taxon>
    </lineage>
</organism>
<dbReference type="STRING" id="1045774.SAMN05421872_10191"/>
<dbReference type="PRINTS" id="PR00723">
    <property type="entry name" value="SUBTILISIN"/>
</dbReference>
<dbReference type="PROSITE" id="PS51892">
    <property type="entry name" value="SUBTILASE"/>
    <property type="match status" value="1"/>
</dbReference>
<dbReference type="Gene3D" id="3.40.50.200">
    <property type="entry name" value="Peptidase S8/S53 domain"/>
    <property type="match status" value="1"/>
</dbReference>
<dbReference type="InterPro" id="IPR036852">
    <property type="entry name" value="Peptidase_S8/S53_dom_sf"/>
</dbReference>
<feature type="domain" description="Peptidase S8/S53" evidence="9">
    <location>
        <begin position="141"/>
        <end position="577"/>
    </location>
</feature>
<evidence type="ECO:0000256" key="6">
    <source>
        <dbReference type="PIRSR" id="PIRSR615500-1"/>
    </source>
</evidence>
<feature type="active site" description="Charge relay system" evidence="6 7">
    <location>
        <position position="150"/>
    </location>
</feature>
<dbReference type="InterPro" id="IPR041469">
    <property type="entry name" value="Subtilisin-like_FN3"/>
</dbReference>
<keyword evidence="4 7" id="KW-0378">Hydrolase</keyword>
<dbReference type="InterPro" id="IPR022398">
    <property type="entry name" value="Peptidase_S8_His-AS"/>
</dbReference>
<evidence type="ECO:0000256" key="5">
    <source>
        <dbReference type="ARBA" id="ARBA00022825"/>
    </source>
</evidence>
<dbReference type="Gene3D" id="3.50.30.30">
    <property type="match status" value="1"/>
</dbReference>
<dbReference type="InterPro" id="IPR010259">
    <property type="entry name" value="S8pro/Inhibitor_I9"/>
</dbReference>
<feature type="active site" description="Charge relay system" evidence="6 7">
    <location>
        <position position="537"/>
    </location>
</feature>
<proteinExistence type="inferred from homology"/>
<dbReference type="Pfam" id="PF17766">
    <property type="entry name" value="fn3_6"/>
    <property type="match status" value="1"/>
</dbReference>
<dbReference type="OrthoDB" id="614750at2"/>
<feature type="domain" description="PA" evidence="10">
    <location>
        <begin position="393"/>
        <end position="463"/>
    </location>
</feature>
<evidence type="ECO:0000313" key="13">
    <source>
        <dbReference type="EMBL" id="SDC02644.1"/>
    </source>
</evidence>
<dbReference type="Pfam" id="PF00082">
    <property type="entry name" value="Peptidase_S8"/>
    <property type="match status" value="1"/>
</dbReference>
<reference evidence="14" key="1">
    <citation type="submission" date="2016-10" db="EMBL/GenBank/DDBJ databases">
        <authorList>
            <person name="Varghese N."/>
            <person name="Submissions S."/>
        </authorList>
    </citation>
    <scope>NUCLEOTIDE SEQUENCE [LARGE SCALE GENOMIC DNA]</scope>
    <source>
        <strain evidence="14">CGMCC 4.6858</strain>
    </source>
</reference>
<dbReference type="EMBL" id="FMZM01000001">
    <property type="protein sequence ID" value="SDC02644.1"/>
    <property type="molecule type" value="Genomic_DNA"/>
</dbReference>
<dbReference type="GO" id="GO:0006508">
    <property type="term" value="P:proteolysis"/>
    <property type="evidence" value="ECO:0007669"/>
    <property type="project" value="UniProtKB-KW"/>
</dbReference>
<protein>
    <submittedName>
        <fullName evidence="13">Peptidase inhibitor I9</fullName>
    </submittedName>
</protein>
<dbReference type="Pfam" id="PF02225">
    <property type="entry name" value="PA"/>
    <property type="match status" value="1"/>
</dbReference>
<keyword evidence="2 7" id="KW-0645">Protease</keyword>
<evidence type="ECO:0000256" key="3">
    <source>
        <dbReference type="ARBA" id="ARBA00022729"/>
    </source>
</evidence>
<dbReference type="Proteomes" id="UP000199034">
    <property type="component" value="Unassembled WGS sequence"/>
</dbReference>
<dbReference type="AlphaFoldDB" id="A0A1G6I803"/>
<evidence type="ECO:0000256" key="1">
    <source>
        <dbReference type="ARBA" id="ARBA00011073"/>
    </source>
</evidence>
<dbReference type="PANTHER" id="PTHR10795">
    <property type="entry name" value="PROPROTEIN CONVERTASE SUBTILISIN/KEXIN"/>
    <property type="match status" value="1"/>
</dbReference>
<feature type="domain" description="Inhibitor I9" evidence="11">
    <location>
        <begin position="74"/>
        <end position="120"/>
    </location>
</feature>
<evidence type="ECO:0000256" key="7">
    <source>
        <dbReference type="PROSITE-ProRule" id="PRU01240"/>
    </source>
</evidence>
<dbReference type="PROSITE" id="PS00137">
    <property type="entry name" value="SUBTILASE_HIS"/>
    <property type="match status" value="1"/>
</dbReference>
<feature type="active site" description="Charge relay system" evidence="6 7">
    <location>
        <position position="221"/>
    </location>
</feature>
<dbReference type="PROSITE" id="PS00136">
    <property type="entry name" value="SUBTILASE_ASP"/>
    <property type="match status" value="1"/>
</dbReference>
<dbReference type="SUPFAM" id="SSF52743">
    <property type="entry name" value="Subtilisin-like"/>
    <property type="match status" value="1"/>
</dbReference>
<dbReference type="GO" id="GO:0004252">
    <property type="term" value="F:serine-type endopeptidase activity"/>
    <property type="evidence" value="ECO:0007669"/>
    <property type="project" value="UniProtKB-UniRule"/>
</dbReference>
<dbReference type="InterPro" id="IPR000209">
    <property type="entry name" value="Peptidase_S8/S53_dom"/>
</dbReference>
<evidence type="ECO:0000259" key="11">
    <source>
        <dbReference type="Pfam" id="PF05922"/>
    </source>
</evidence>
<sequence>MGSRRRTTLLGALAAALLVTPLAPAEARTATVEPATDLFLVTLDTPGAAGRSAGLSTALDRFRMTVQQDAVLVSVAAPRPVYRWTTALNGVAVELTDDQAQDLQADGRVVSVERNEVRPLAGTVAPASSAAPVGAGRARGGAGVVIGVVDTGLDADHPLFASTPGLADDPEGFTGPCQTGEGWSASSCTAKVMGARWFVDGFGADRTRSSEQLSARDDDGHGTLVASIAAGDAGVRVRTDAGTLGRYSGEAPDARLAVYKACWTAPEPRDDGCATADLVTAIDRATADGVDVLNLSVGGPAQVDTVERALLGATESGVVVVAAAGNQGGSRYAAHPSPWVTTVGGSTGVERTGRVVLGDGPRLRGAMLSARSVGPARLVVGADVPAAGSTRAAARACEPGSLDAGRVAGRVVLCERGRVGRVDKSAAVRRADGVGMVLVNTGPASRNADLHSVPTVHLDARAGRVVRRWAARHPAGELSLRPLGPSRAASRVLDWSGSGDPTATVLKPDLVAPATGRLGAVPARVRSSRWDLASGTSVASAQVAGAAALLVARHPDWSVSAVRSALVTTASTTAGGSVLDSGAGRLRADAALRPGLAYEIDPADYRRWLDGRRVRLNTPSAVLHAGQDVVRRTITNQGRRTRYFSSSTSGFRRHGVTLTPAAVRLKPGESATWTLRVTGPDPRPFDDGYVTWTSGDGTVTRIPVLLTR</sequence>
<keyword evidence="14" id="KW-1185">Reference proteome</keyword>
<comment type="similarity">
    <text evidence="1 7">Belongs to the peptidase S8 family.</text>
</comment>
<dbReference type="CDD" id="cd02120">
    <property type="entry name" value="PA_subtilisin_like"/>
    <property type="match status" value="1"/>
</dbReference>
<name>A0A1G6I803_9ACTN</name>
<gene>
    <name evidence="13" type="ORF">SAMN05421872_10191</name>
</gene>
<dbReference type="InterPro" id="IPR015500">
    <property type="entry name" value="Peptidase_S8_subtilisin-rel"/>
</dbReference>
<evidence type="ECO:0000256" key="2">
    <source>
        <dbReference type="ARBA" id="ARBA00022670"/>
    </source>
</evidence>